<dbReference type="EMBL" id="JANPWB010000006">
    <property type="protein sequence ID" value="KAJ1180728.1"/>
    <property type="molecule type" value="Genomic_DNA"/>
</dbReference>
<name>A0AAV7TYN2_PLEWA</name>
<gene>
    <name evidence="1" type="ORF">NDU88_005945</name>
</gene>
<protein>
    <submittedName>
        <fullName evidence="1">Uncharacterized protein</fullName>
    </submittedName>
</protein>
<organism evidence="1 2">
    <name type="scientific">Pleurodeles waltl</name>
    <name type="common">Iberian ribbed newt</name>
    <dbReference type="NCBI Taxonomy" id="8319"/>
    <lineage>
        <taxon>Eukaryota</taxon>
        <taxon>Metazoa</taxon>
        <taxon>Chordata</taxon>
        <taxon>Craniata</taxon>
        <taxon>Vertebrata</taxon>
        <taxon>Euteleostomi</taxon>
        <taxon>Amphibia</taxon>
        <taxon>Batrachia</taxon>
        <taxon>Caudata</taxon>
        <taxon>Salamandroidea</taxon>
        <taxon>Salamandridae</taxon>
        <taxon>Pleurodelinae</taxon>
        <taxon>Pleurodeles</taxon>
    </lineage>
</organism>
<keyword evidence="2" id="KW-1185">Reference proteome</keyword>
<dbReference type="AlphaFoldDB" id="A0AAV7TYN2"/>
<proteinExistence type="predicted"/>
<sequence>MDRPGRRSTGYLRTEVARIAGVCKAGCRAAAAENSPHCTAPPSTTTSFKLRPQEARKSITGTSHWNQFAVDARSRDGFFLIVCGGSGRSFCSSPEC</sequence>
<reference evidence="1" key="1">
    <citation type="journal article" date="2022" name="bioRxiv">
        <title>Sequencing and chromosome-scale assembly of the giantPleurodeles waltlgenome.</title>
        <authorList>
            <person name="Brown T."/>
            <person name="Elewa A."/>
            <person name="Iarovenko S."/>
            <person name="Subramanian E."/>
            <person name="Araus A.J."/>
            <person name="Petzold A."/>
            <person name="Susuki M."/>
            <person name="Suzuki K.-i.T."/>
            <person name="Hayashi T."/>
            <person name="Toyoda A."/>
            <person name="Oliveira C."/>
            <person name="Osipova E."/>
            <person name="Leigh N.D."/>
            <person name="Simon A."/>
            <person name="Yun M.H."/>
        </authorList>
    </citation>
    <scope>NUCLEOTIDE SEQUENCE</scope>
    <source>
        <strain evidence="1">20211129_DDA</strain>
        <tissue evidence="1">Liver</tissue>
    </source>
</reference>
<comment type="caution">
    <text evidence="1">The sequence shown here is derived from an EMBL/GenBank/DDBJ whole genome shotgun (WGS) entry which is preliminary data.</text>
</comment>
<accession>A0AAV7TYN2</accession>
<evidence type="ECO:0000313" key="2">
    <source>
        <dbReference type="Proteomes" id="UP001066276"/>
    </source>
</evidence>
<dbReference type="Proteomes" id="UP001066276">
    <property type="component" value="Chromosome 3_2"/>
</dbReference>
<evidence type="ECO:0000313" key="1">
    <source>
        <dbReference type="EMBL" id="KAJ1180728.1"/>
    </source>
</evidence>